<dbReference type="InterPro" id="IPR050352">
    <property type="entry name" value="ABCG_transporters"/>
</dbReference>
<feature type="transmembrane region" description="Helical" evidence="9">
    <location>
        <begin position="518"/>
        <end position="537"/>
    </location>
</feature>
<dbReference type="GO" id="GO:0042632">
    <property type="term" value="P:cholesterol homeostasis"/>
    <property type="evidence" value="ECO:0007669"/>
    <property type="project" value="TreeGrafter"/>
</dbReference>
<dbReference type="Gene3D" id="3.40.50.300">
    <property type="entry name" value="P-loop containing nucleotide triphosphate hydrolases"/>
    <property type="match status" value="1"/>
</dbReference>
<dbReference type="KEGG" id="lgi:LOTGIDRAFT_128295"/>
<evidence type="ECO:0000313" key="11">
    <source>
        <dbReference type="EMBL" id="ESO86758.1"/>
    </source>
</evidence>
<dbReference type="InterPro" id="IPR013525">
    <property type="entry name" value="ABC2_TM"/>
</dbReference>
<dbReference type="GO" id="GO:0016324">
    <property type="term" value="C:apical plasma membrane"/>
    <property type="evidence" value="ECO:0007669"/>
    <property type="project" value="TreeGrafter"/>
</dbReference>
<dbReference type="Proteomes" id="UP000030746">
    <property type="component" value="Unassembled WGS sequence"/>
</dbReference>
<comment type="subcellular location">
    <subcellularLocation>
        <location evidence="1">Membrane</location>
        <topology evidence="1">Multi-pass membrane protein</topology>
    </subcellularLocation>
</comment>
<dbReference type="PANTHER" id="PTHR48041">
    <property type="entry name" value="ABC TRANSPORTER G FAMILY MEMBER 28"/>
    <property type="match status" value="1"/>
</dbReference>
<dbReference type="GO" id="GO:0033344">
    <property type="term" value="P:cholesterol efflux"/>
    <property type="evidence" value="ECO:0007669"/>
    <property type="project" value="TreeGrafter"/>
</dbReference>
<dbReference type="Pfam" id="PF19055">
    <property type="entry name" value="ABC2_membrane_7"/>
    <property type="match status" value="1"/>
</dbReference>
<feature type="transmembrane region" description="Helical" evidence="9">
    <location>
        <begin position="442"/>
        <end position="475"/>
    </location>
</feature>
<dbReference type="Pfam" id="PF00005">
    <property type="entry name" value="ABC_tran"/>
    <property type="match status" value="1"/>
</dbReference>
<feature type="transmembrane region" description="Helical" evidence="9">
    <location>
        <begin position="481"/>
        <end position="506"/>
    </location>
</feature>
<protein>
    <recommendedName>
        <fullName evidence="10">ABC transporter domain-containing protein</fullName>
    </recommendedName>
</protein>
<evidence type="ECO:0000313" key="12">
    <source>
        <dbReference type="Proteomes" id="UP000030746"/>
    </source>
</evidence>
<evidence type="ECO:0000256" key="8">
    <source>
        <dbReference type="ARBA" id="ARBA00023136"/>
    </source>
</evidence>
<dbReference type="GeneID" id="20232816"/>
<evidence type="ECO:0000256" key="5">
    <source>
        <dbReference type="ARBA" id="ARBA00022741"/>
    </source>
</evidence>
<dbReference type="InterPro" id="IPR043926">
    <property type="entry name" value="ABCG_dom"/>
</dbReference>
<dbReference type="SMART" id="SM00382">
    <property type="entry name" value="AAA"/>
    <property type="match status" value="1"/>
</dbReference>
<reference evidence="11 12" key="1">
    <citation type="journal article" date="2013" name="Nature">
        <title>Insights into bilaterian evolution from three spiralian genomes.</title>
        <authorList>
            <person name="Simakov O."/>
            <person name="Marletaz F."/>
            <person name="Cho S.J."/>
            <person name="Edsinger-Gonzales E."/>
            <person name="Havlak P."/>
            <person name="Hellsten U."/>
            <person name="Kuo D.H."/>
            <person name="Larsson T."/>
            <person name="Lv J."/>
            <person name="Arendt D."/>
            <person name="Savage R."/>
            <person name="Osoegawa K."/>
            <person name="de Jong P."/>
            <person name="Grimwood J."/>
            <person name="Chapman J.A."/>
            <person name="Shapiro H."/>
            <person name="Aerts A."/>
            <person name="Otillar R.P."/>
            <person name="Terry A.Y."/>
            <person name="Boore J.L."/>
            <person name="Grigoriev I.V."/>
            <person name="Lindberg D.R."/>
            <person name="Seaver E.C."/>
            <person name="Weisblat D.A."/>
            <person name="Putnam N.H."/>
            <person name="Rokhsar D.S."/>
        </authorList>
    </citation>
    <scope>NUCLEOTIDE SEQUENCE [LARGE SCALE GENOMIC DNA]</scope>
</reference>
<proteinExistence type="inferred from homology"/>
<dbReference type="RefSeq" id="XP_009062458.1">
    <property type="nucleotide sequence ID" value="XM_009064210.1"/>
</dbReference>
<evidence type="ECO:0000256" key="3">
    <source>
        <dbReference type="ARBA" id="ARBA00022448"/>
    </source>
</evidence>
<dbReference type="STRING" id="225164.V3Z7D8"/>
<dbReference type="InterPro" id="IPR017871">
    <property type="entry name" value="ABC_transporter-like_CS"/>
</dbReference>
<comment type="similarity">
    <text evidence="2">Belongs to the ABC transporter superfamily. ABCG family. Eye pigment precursor importer (TC 3.A.1.204) subfamily.</text>
</comment>
<dbReference type="SUPFAM" id="SSF52540">
    <property type="entry name" value="P-loop containing nucleoside triphosphate hydrolases"/>
    <property type="match status" value="1"/>
</dbReference>
<dbReference type="OMA" id="RVRPWWD"/>
<dbReference type="GO" id="GO:0140359">
    <property type="term" value="F:ABC-type transporter activity"/>
    <property type="evidence" value="ECO:0007669"/>
    <property type="project" value="InterPro"/>
</dbReference>
<gene>
    <name evidence="11" type="ORF">LOTGIDRAFT_128295</name>
</gene>
<accession>V3Z7D8</accession>
<dbReference type="InterPro" id="IPR003593">
    <property type="entry name" value="AAA+_ATPase"/>
</dbReference>
<feature type="transmembrane region" description="Helical" evidence="9">
    <location>
        <begin position="611"/>
        <end position="629"/>
    </location>
</feature>
<dbReference type="PROSITE" id="PS00211">
    <property type="entry name" value="ABC_TRANSPORTER_1"/>
    <property type="match status" value="1"/>
</dbReference>
<feature type="transmembrane region" description="Helical" evidence="9">
    <location>
        <begin position="377"/>
        <end position="396"/>
    </location>
</feature>
<keyword evidence="3" id="KW-0813">Transport</keyword>
<name>V3Z7D8_LOTGI</name>
<evidence type="ECO:0000259" key="10">
    <source>
        <dbReference type="PROSITE" id="PS50893"/>
    </source>
</evidence>
<evidence type="ECO:0000256" key="7">
    <source>
        <dbReference type="ARBA" id="ARBA00022989"/>
    </source>
</evidence>
<keyword evidence="7 9" id="KW-1133">Transmembrane helix</keyword>
<dbReference type="OrthoDB" id="66620at2759"/>
<dbReference type="CTD" id="20232816"/>
<dbReference type="GO" id="GO:0043190">
    <property type="term" value="C:ATP-binding cassette (ABC) transporter complex"/>
    <property type="evidence" value="ECO:0007669"/>
    <property type="project" value="TreeGrafter"/>
</dbReference>
<keyword evidence="5" id="KW-0547">Nucleotide-binding</keyword>
<keyword evidence="8 9" id="KW-0472">Membrane</keyword>
<dbReference type="Pfam" id="PF01061">
    <property type="entry name" value="ABC2_membrane"/>
    <property type="match status" value="1"/>
</dbReference>
<dbReference type="InterPro" id="IPR027417">
    <property type="entry name" value="P-loop_NTPase"/>
</dbReference>
<dbReference type="GO" id="GO:0005524">
    <property type="term" value="F:ATP binding"/>
    <property type="evidence" value="ECO:0007669"/>
    <property type="project" value="UniProtKB-KW"/>
</dbReference>
<organism evidence="11 12">
    <name type="scientific">Lottia gigantea</name>
    <name type="common">Giant owl limpet</name>
    <dbReference type="NCBI Taxonomy" id="225164"/>
    <lineage>
        <taxon>Eukaryota</taxon>
        <taxon>Metazoa</taxon>
        <taxon>Spiralia</taxon>
        <taxon>Lophotrochozoa</taxon>
        <taxon>Mollusca</taxon>
        <taxon>Gastropoda</taxon>
        <taxon>Patellogastropoda</taxon>
        <taxon>Lottioidea</taxon>
        <taxon>Lottiidae</taxon>
        <taxon>Lottia</taxon>
    </lineage>
</organism>
<dbReference type="EMBL" id="KB202990">
    <property type="protein sequence ID" value="ESO86758.1"/>
    <property type="molecule type" value="Genomic_DNA"/>
</dbReference>
<evidence type="ECO:0000256" key="1">
    <source>
        <dbReference type="ARBA" id="ARBA00004141"/>
    </source>
</evidence>
<dbReference type="PANTHER" id="PTHR48041:SF113">
    <property type="entry name" value="ATP-BINDING CASSETTE SUB-FAMILY G MEMBER 5"/>
    <property type="match status" value="1"/>
</dbReference>
<dbReference type="HOGENOM" id="CLU_000604_57_9_1"/>
<evidence type="ECO:0000256" key="9">
    <source>
        <dbReference type="SAM" id="Phobius"/>
    </source>
</evidence>
<keyword evidence="4 9" id="KW-0812">Transmembrane</keyword>
<dbReference type="InterPro" id="IPR003439">
    <property type="entry name" value="ABC_transporter-like_ATP-bd"/>
</dbReference>
<dbReference type="PROSITE" id="PS50893">
    <property type="entry name" value="ABC_TRANSPORTER_2"/>
    <property type="match status" value="1"/>
</dbReference>
<keyword evidence="6" id="KW-0067">ATP-binding</keyword>
<evidence type="ECO:0000256" key="2">
    <source>
        <dbReference type="ARBA" id="ARBA00005814"/>
    </source>
</evidence>
<keyword evidence="12" id="KW-1185">Reference proteome</keyword>
<dbReference type="GO" id="GO:0016887">
    <property type="term" value="F:ATP hydrolysis activity"/>
    <property type="evidence" value="ECO:0007669"/>
    <property type="project" value="InterPro"/>
</dbReference>
<evidence type="ECO:0000256" key="4">
    <source>
        <dbReference type="ARBA" id="ARBA00022692"/>
    </source>
</evidence>
<dbReference type="AlphaFoldDB" id="V3Z7D8"/>
<feature type="domain" description="ABC transporter" evidence="10">
    <location>
        <begin position="39"/>
        <end position="282"/>
    </location>
</feature>
<sequence>MEPTQYLNPTAQYRHYGVNSHPRQVSDGRSSLTIKDLNYQVDDIKGYWWQKSWFEVKIKKTVLKNVNMYFTSGQLAAITGSSGSGKTSLLDVISGRAEGEVDGNVYVNNTICSEKSMRSRSCYVMQADRLLPNLTVRETLRYTAFLKLPGKTTHKQVDKVIQDLGLKSVADSLIGATINRGISGGERRRVTIAVQLLQDPQIILLDEPTTGLDSFTARYVVNNLRDLAHSGKIVIMSVHQPRYDILKLFDQVAILSQGEVTYYGPQSEMVPYFTSINYPCPTYANPMDIYIDVSSIDRRSPEREVSCSLRVTNLVTKYRHSDQYLSMMDNISRGTSDVTKPSYISTSGPGIGRILYTLTSRFYVNLWRDKMMFGARIGNFPLFSIFIVMFLGTMTYDQQSIQDRTGLLYNSVSSPPFIAIINCVQIFPPLRDVYYRECRDGLYNVVLFILAYTLHILPFIILSSFAFASCLYWICGLQNDVTLFLMFAAVITMMHITGEFVTVLILGLCHNPQIANTIASLFTSLSCLISSGLIRSYESLPYVLKLVATVSLPKYAAEIVVGNEFHNLNFTCVKVLFILFSDEPCGYQTGEAFLDVFYPGAFGHVSRNFEIMIGYFFFIFIMSMVSFKIRGFPTLQ</sequence>
<evidence type="ECO:0000256" key="6">
    <source>
        <dbReference type="ARBA" id="ARBA00022840"/>
    </source>
</evidence>